<dbReference type="InterPro" id="IPR015143">
    <property type="entry name" value="L27_1"/>
</dbReference>
<reference evidence="2" key="1">
    <citation type="journal article" date="2021" name="Cell">
        <title>Tracing the genetic footprints of vertebrate landing in non-teleost ray-finned fishes.</title>
        <authorList>
            <person name="Bi X."/>
            <person name="Wang K."/>
            <person name="Yang L."/>
            <person name="Pan H."/>
            <person name="Jiang H."/>
            <person name="Wei Q."/>
            <person name="Fang M."/>
            <person name="Yu H."/>
            <person name="Zhu C."/>
            <person name="Cai Y."/>
            <person name="He Y."/>
            <person name="Gan X."/>
            <person name="Zeng H."/>
            <person name="Yu D."/>
            <person name="Zhu Y."/>
            <person name="Jiang H."/>
            <person name="Qiu Q."/>
            <person name="Yang H."/>
            <person name="Zhang Y.E."/>
            <person name="Wang W."/>
            <person name="Zhu M."/>
            <person name="He S."/>
            <person name="Zhang G."/>
        </authorList>
    </citation>
    <scope>NUCLEOTIDE SEQUENCE</scope>
    <source>
        <strain evidence="2">Allg_001</strain>
    </source>
</reference>
<feature type="domain" description="L27-1" evidence="1">
    <location>
        <begin position="29"/>
        <end position="69"/>
    </location>
</feature>
<dbReference type="SUPFAM" id="SSF101288">
    <property type="entry name" value="L27 domain"/>
    <property type="match status" value="1"/>
</dbReference>
<accession>A0A8J7NW63</accession>
<dbReference type="InterPro" id="IPR036892">
    <property type="entry name" value="L27_dom_sf"/>
</dbReference>
<evidence type="ECO:0000313" key="2">
    <source>
        <dbReference type="EMBL" id="MBN3318840.1"/>
    </source>
</evidence>
<dbReference type="Pfam" id="PF09058">
    <property type="entry name" value="L27_1"/>
    <property type="match status" value="1"/>
</dbReference>
<protein>
    <submittedName>
        <fullName evidence="2">DLG4 protein</fullName>
    </submittedName>
</protein>
<evidence type="ECO:0000313" key="3">
    <source>
        <dbReference type="Proteomes" id="UP000736164"/>
    </source>
</evidence>
<keyword evidence="3" id="KW-1185">Reference proteome</keyword>
<gene>
    <name evidence="2" type="primary">Dlg4</name>
    <name evidence="2" type="ORF">GTO95_0000704</name>
</gene>
<dbReference type="AlphaFoldDB" id="A0A8J7NW63"/>
<dbReference type="Gene3D" id="1.10.287.470">
    <property type="entry name" value="Helix hairpin bin"/>
    <property type="match status" value="1"/>
</dbReference>
<proteinExistence type="predicted"/>
<comment type="caution">
    <text evidence="2">The sequence shown here is derived from an EMBL/GenBank/DDBJ whole genome shotgun (WGS) entry which is preliminary data.</text>
</comment>
<feature type="non-terminal residue" evidence="2">
    <location>
        <position position="83"/>
    </location>
</feature>
<sequence>MSSPGLPPSPSISRFCNRLPVRLCPPGPDTEKALRLMEECQSEAGDEGFRARAEKLLNIFQSDLFQALLGEAAGWVRLQAMFH</sequence>
<evidence type="ECO:0000259" key="1">
    <source>
        <dbReference type="Pfam" id="PF09058"/>
    </source>
</evidence>
<dbReference type="Proteomes" id="UP000736164">
    <property type="component" value="Unassembled WGS sequence"/>
</dbReference>
<feature type="non-terminal residue" evidence="2">
    <location>
        <position position="1"/>
    </location>
</feature>
<organism evidence="2 3">
    <name type="scientific">Atractosteus spatula</name>
    <name type="common">Alligator gar</name>
    <name type="synonym">Lepisosteus spatula</name>
    <dbReference type="NCBI Taxonomy" id="7917"/>
    <lineage>
        <taxon>Eukaryota</taxon>
        <taxon>Metazoa</taxon>
        <taxon>Chordata</taxon>
        <taxon>Craniata</taxon>
        <taxon>Vertebrata</taxon>
        <taxon>Euteleostomi</taxon>
        <taxon>Actinopterygii</taxon>
        <taxon>Neopterygii</taxon>
        <taxon>Holostei</taxon>
        <taxon>Semionotiformes</taxon>
        <taxon>Lepisosteidae</taxon>
        <taxon>Atractosteus</taxon>
    </lineage>
</organism>
<name>A0A8J7NW63_ATRSP</name>
<dbReference type="EMBL" id="JAAWVO010042392">
    <property type="protein sequence ID" value="MBN3318840.1"/>
    <property type="molecule type" value="Genomic_DNA"/>
</dbReference>